<proteinExistence type="predicted"/>
<reference evidence="1" key="1">
    <citation type="submission" date="2014-09" db="EMBL/GenBank/DDBJ databases">
        <authorList>
            <person name="Magalhaes I.L.F."/>
            <person name="Oliveira U."/>
            <person name="Santos F.R."/>
            <person name="Vidigal T.H.D.A."/>
            <person name="Brescovit A.D."/>
            <person name="Santos A.J."/>
        </authorList>
    </citation>
    <scope>NUCLEOTIDE SEQUENCE</scope>
    <source>
        <tissue evidence="1">Shoot tissue taken approximately 20 cm above the soil surface</tissue>
    </source>
</reference>
<sequence>MQPVMLEGSLIKQSCCRRMRQKRSLFLRRRECLYHICSVK</sequence>
<dbReference type="EMBL" id="GBRH01184087">
    <property type="protein sequence ID" value="JAE13809.1"/>
    <property type="molecule type" value="Transcribed_RNA"/>
</dbReference>
<evidence type="ECO:0000313" key="1">
    <source>
        <dbReference type="EMBL" id="JAE13809.1"/>
    </source>
</evidence>
<name>A0A0A9FRE1_ARUDO</name>
<protein>
    <submittedName>
        <fullName evidence="1">Uncharacterized protein</fullName>
    </submittedName>
</protein>
<reference evidence="1" key="2">
    <citation type="journal article" date="2015" name="Data Brief">
        <title>Shoot transcriptome of the giant reed, Arundo donax.</title>
        <authorList>
            <person name="Barrero R.A."/>
            <person name="Guerrero F.D."/>
            <person name="Moolhuijzen P."/>
            <person name="Goolsby J.A."/>
            <person name="Tidwell J."/>
            <person name="Bellgard S.E."/>
            <person name="Bellgard M.I."/>
        </authorList>
    </citation>
    <scope>NUCLEOTIDE SEQUENCE</scope>
    <source>
        <tissue evidence="1">Shoot tissue taken approximately 20 cm above the soil surface</tissue>
    </source>
</reference>
<dbReference type="AlphaFoldDB" id="A0A0A9FRE1"/>
<accession>A0A0A9FRE1</accession>
<organism evidence="1">
    <name type="scientific">Arundo donax</name>
    <name type="common">Giant reed</name>
    <name type="synonym">Donax arundinaceus</name>
    <dbReference type="NCBI Taxonomy" id="35708"/>
    <lineage>
        <taxon>Eukaryota</taxon>
        <taxon>Viridiplantae</taxon>
        <taxon>Streptophyta</taxon>
        <taxon>Embryophyta</taxon>
        <taxon>Tracheophyta</taxon>
        <taxon>Spermatophyta</taxon>
        <taxon>Magnoliopsida</taxon>
        <taxon>Liliopsida</taxon>
        <taxon>Poales</taxon>
        <taxon>Poaceae</taxon>
        <taxon>PACMAD clade</taxon>
        <taxon>Arundinoideae</taxon>
        <taxon>Arundineae</taxon>
        <taxon>Arundo</taxon>
    </lineage>
</organism>